<accession>A6IA10</accession>
<name>A6IA10_RAT</name>
<dbReference type="Proteomes" id="UP000234681">
    <property type="component" value="Chromosome 1"/>
</dbReference>
<evidence type="ECO:0000313" key="1">
    <source>
        <dbReference type="EMBL" id="EDM17172.1"/>
    </source>
</evidence>
<gene>
    <name evidence="1" type="ORF">rCG_40304</name>
</gene>
<sequence>MGMCPGGRSGPARPGLLSGLFSGWVTGGGSRWVMG</sequence>
<protein>
    <submittedName>
        <fullName evidence="1">RCG40304</fullName>
    </submittedName>
</protein>
<evidence type="ECO:0000313" key="2">
    <source>
        <dbReference type="Proteomes" id="UP000234681"/>
    </source>
</evidence>
<proteinExistence type="predicted"/>
<feature type="non-terminal residue" evidence="1">
    <location>
        <position position="35"/>
    </location>
</feature>
<reference evidence="1 2" key="1">
    <citation type="submission" date="2005-09" db="EMBL/GenBank/DDBJ databases">
        <authorList>
            <person name="Mural R.J."/>
            <person name="Li P.W."/>
            <person name="Adams M.D."/>
            <person name="Amanatides P.G."/>
            <person name="Baden-Tillson H."/>
            <person name="Barnstead M."/>
            <person name="Chin S.H."/>
            <person name="Dew I."/>
            <person name="Evans C.A."/>
            <person name="Ferriera S."/>
            <person name="Flanigan M."/>
            <person name="Fosler C."/>
            <person name="Glodek A."/>
            <person name="Gu Z."/>
            <person name="Holt R.A."/>
            <person name="Jennings D."/>
            <person name="Kraft C.L."/>
            <person name="Lu F."/>
            <person name="Nguyen T."/>
            <person name="Nusskern D.R."/>
            <person name="Pfannkoch C.M."/>
            <person name="Sitter C."/>
            <person name="Sutton G.G."/>
            <person name="Venter J.C."/>
            <person name="Wang Z."/>
            <person name="Woodage T."/>
            <person name="Zheng X.H."/>
            <person name="Zhong F."/>
        </authorList>
    </citation>
    <scope>NUCLEOTIDE SEQUENCE [LARGE SCALE GENOMIC DNA]</scope>
    <source>
        <strain>BN</strain>
        <strain evidence="2">Sprague-Dawley</strain>
    </source>
</reference>
<dbReference type="AlphaFoldDB" id="A6IA10"/>
<dbReference type="EMBL" id="CH473956">
    <property type="protein sequence ID" value="EDM17172.1"/>
    <property type="molecule type" value="Genomic_DNA"/>
</dbReference>
<organism evidence="1 2">
    <name type="scientific">Rattus norvegicus</name>
    <name type="common">Rat</name>
    <dbReference type="NCBI Taxonomy" id="10116"/>
    <lineage>
        <taxon>Eukaryota</taxon>
        <taxon>Metazoa</taxon>
        <taxon>Chordata</taxon>
        <taxon>Craniata</taxon>
        <taxon>Vertebrata</taxon>
        <taxon>Euteleostomi</taxon>
        <taxon>Mammalia</taxon>
        <taxon>Eutheria</taxon>
        <taxon>Euarchontoglires</taxon>
        <taxon>Glires</taxon>
        <taxon>Rodentia</taxon>
        <taxon>Myomorpha</taxon>
        <taxon>Muroidea</taxon>
        <taxon>Muridae</taxon>
        <taxon>Murinae</taxon>
        <taxon>Rattus</taxon>
    </lineage>
</organism>